<accession>A0A1I7WC30</accession>
<protein>
    <submittedName>
        <fullName evidence="2">Uncharacterized protein</fullName>
    </submittedName>
</protein>
<proteinExistence type="predicted"/>
<dbReference type="Proteomes" id="UP000095283">
    <property type="component" value="Unplaced"/>
</dbReference>
<organism evidence="1 2">
    <name type="scientific">Heterorhabditis bacteriophora</name>
    <name type="common">Entomopathogenic nematode worm</name>
    <dbReference type="NCBI Taxonomy" id="37862"/>
    <lineage>
        <taxon>Eukaryota</taxon>
        <taxon>Metazoa</taxon>
        <taxon>Ecdysozoa</taxon>
        <taxon>Nematoda</taxon>
        <taxon>Chromadorea</taxon>
        <taxon>Rhabditida</taxon>
        <taxon>Rhabditina</taxon>
        <taxon>Rhabditomorpha</taxon>
        <taxon>Strongyloidea</taxon>
        <taxon>Heterorhabditidae</taxon>
        <taxon>Heterorhabditis</taxon>
    </lineage>
</organism>
<keyword evidence="1" id="KW-1185">Reference proteome</keyword>
<sequence>MEEEEQGRRGPGRPRKVRFGSKDKHVFDINVSDISNDFFRLFIQFLLFVLVYQEYEVLLAISHAIPFSEVSS</sequence>
<dbReference type="WBParaSite" id="Hba_02266">
    <property type="protein sequence ID" value="Hba_02266"/>
    <property type="gene ID" value="Hba_02266"/>
</dbReference>
<reference evidence="2" key="1">
    <citation type="submission" date="2016-11" db="UniProtKB">
        <authorList>
            <consortium name="WormBaseParasite"/>
        </authorList>
    </citation>
    <scope>IDENTIFICATION</scope>
</reference>
<dbReference type="AlphaFoldDB" id="A0A1I7WC30"/>
<evidence type="ECO:0000313" key="2">
    <source>
        <dbReference type="WBParaSite" id="Hba_02266"/>
    </source>
</evidence>
<name>A0A1I7WC30_HETBA</name>
<evidence type="ECO:0000313" key="1">
    <source>
        <dbReference type="Proteomes" id="UP000095283"/>
    </source>
</evidence>